<name>A0AAE5GT28_9VIBR</name>
<dbReference type="RefSeq" id="WP_171323753.1">
    <property type="nucleotide sequence ID" value="NZ_VTXO01000007.1"/>
</dbReference>
<comment type="caution">
    <text evidence="8">The sequence shown here is derived from an EMBL/GenBank/DDBJ whole genome shotgun (WGS) entry which is preliminary data.</text>
</comment>
<dbReference type="Pfam" id="PF02706">
    <property type="entry name" value="Wzz"/>
    <property type="match status" value="1"/>
</dbReference>
<dbReference type="GO" id="GO:0005886">
    <property type="term" value="C:plasma membrane"/>
    <property type="evidence" value="ECO:0007669"/>
    <property type="project" value="UniProtKB-SubCell"/>
</dbReference>
<dbReference type="GO" id="GO:0004713">
    <property type="term" value="F:protein tyrosine kinase activity"/>
    <property type="evidence" value="ECO:0007669"/>
    <property type="project" value="TreeGrafter"/>
</dbReference>
<feature type="domain" description="Polysaccharide chain length determinant N-terminal" evidence="7">
    <location>
        <begin position="27"/>
        <end position="108"/>
    </location>
</feature>
<gene>
    <name evidence="8" type="ORF">F0237_16720</name>
</gene>
<evidence type="ECO:0000256" key="4">
    <source>
        <dbReference type="ARBA" id="ARBA00022989"/>
    </source>
</evidence>
<dbReference type="SUPFAM" id="SSF160355">
    <property type="entry name" value="Bacterial polysaccharide co-polymerase-like"/>
    <property type="match status" value="1"/>
</dbReference>
<dbReference type="EMBL" id="VTXO01000007">
    <property type="protein sequence ID" value="NOI82313.1"/>
    <property type="molecule type" value="Genomic_DNA"/>
</dbReference>
<dbReference type="Gene3D" id="3.30.1890.10">
    <property type="entry name" value="FepE-like"/>
    <property type="match status" value="1"/>
</dbReference>
<evidence type="ECO:0000256" key="6">
    <source>
        <dbReference type="SAM" id="Phobius"/>
    </source>
</evidence>
<feature type="transmembrane region" description="Helical" evidence="6">
    <location>
        <begin position="42"/>
        <end position="60"/>
    </location>
</feature>
<reference evidence="8 9" key="1">
    <citation type="submission" date="2019-08" db="EMBL/GenBank/DDBJ databases">
        <title>Draft genome sequencing and comparative genomics of hatchery-associated Vibrios.</title>
        <authorList>
            <person name="Kehlet-Delgado H."/>
            <person name="Mueller R.S."/>
        </authorList>
    </citation>
    <scope>NUCLEOTIDE SEQUENCE [LARGE SCALE GENOMIC DNA]</scope>
    <source>
        <strain evidence="8 9">01-65-5-1</strain>
    </source>
</reference>
<dbReference type="AlphaFoldDB" id="A0AAE5GT28"/>
<dbReference type="InterPro" id="IPR003856">
    <property type="entry name" value="LPS_length_determ_N"/>
</dbReference>
<keyword evidence="4 6" id="KW-1133">Transmembrane helix</keyword>
<protein>
    <submittedName>
        <fullName evidence="8">LPS chain length-determining protein</fullName>
    </submittedName>
</protein>
<accession>A0AAE5GT28</accession>
<evidence type="ECO:0000313" key="9">
    <source>
        <dbReference type="Proteomes" id="UP000572722"/>
    </source>
</evidence>
<evidence type="ECO:0000259" key="7">
    <source>
        <dbReference type="Pfam" id="PF02706"/>
    </source>
</evidence>
<dbReference type="PANTHER" id="PTHR32309">
    <property type="entry name" value="TYROSINE-PROTEIN KINASE"/>
    <property type="match status" value="1"/>
</dbReference>
<evidence type="ECO:0000256" key="1">
    <source>
        <dbReference type="ARBA" id="ARBA00004651"/>
    </source>
</evidence>
<dbReference type="Proteomes" id="UP000572722">
    <property type="component" value="Unassembled WGS sequence"/>
</dbReference>
<keyword evidence="2" id="KW-1003">Cell membrane</keyword>
<feature type="transmembrane region" description="Helical" evidence="6">
    <location>
        <begin position="343"/>
        <end position="367"/>
    </location>
</feature>
<proteinExistence type="predicted"/>
<organism evidence="8 9">
    <name type="scientific">Vibrio tubiashii</name>
    <dbReference type="NCBI Taxonomy" id="29498"/>
    <lineage>
        <taxon>Bacteria</taxon>
        <taxon>Pseudomonadati</taxon>
        <taxon>Pseudomonadota</taxon>
        <taxon>Gammaproteobacteria</taxon>
        <taxon>Vibrionales</taxon>
        <taxon>Vibrionaceae</taxon>
        <taxon>Vibrio</taxon>
        <taxon>Vibrio oreintalis group</taxon>
    </lineage>
</organism>
<evidence type="ECO:0000256" key="3">
    <source>
        <dbReference type="ARBA" id="ARBA00022692"/>
    </source>
</evidence>
<keyword evidence="3 6" id="KW-0812">Transmembrane</keyword>
<comment type="subcellular location">
    <subcellularLocation>
        <location evidence="1">Cell membrane</location>
        <topology evidence="1">Multi-pass membrane protein</topology>
    </subcellularLocation>
</comment>
<keyword evidence="5 6" id="KW-0472">Membrane</keyword>
<evidence type="ECO:0000256" key="5">
    <source>
        <dbReference type="ARBA" id="ARBA00023136"/>
    </source>
</evidence>
<sequence>MSGNSEQISGKSSHLPPPPASLIADSEIDLKDLFQAIWKGKLIIIGTAFIFAIFSVIYALNAQEWWSSKAQITLPQKQDYSGYQQQVKQVQSVFDVYQEDGTVLVSEELEQFINPELMLKRFVVAFNSSVNKQAFLESSSEFHDLSLNKTQEINPPIQTRSWFNKIAAQPVGKNEAFLYNLSFQSTTKQSSLILLNKYIEMIEQKVKDDALNNLHAMIKSKMRELTQQKTMIESQASDELAVTIQRNKYAYEIALSAGIIKPIRVSNQYDYFNIALGAEIIKNKIKVLESVSNLSIVEPRLQKIDAKIKTLNLFEIDRVIDFNTVRFLEKASPLPSRDQPKRAIIAILGTLLGGITGLTFVLTLFALRRLRLVK</sequence>
<evidence type="ECO:0000256" key="2">
    <source>
        <dbReference type="ARBA" id="ARBA00022475"/>
    </source>
</evidence>
<evidence type="ECO:0000313" key="8">
    <source>
        <dbReference type="EMBL" id="NOI82313.1"/>
    </source>
</evidence>
<dbReference type="PANTHER" id="PTHR32309:SF13">
    <property type="entry name" value="FERRIC ENTEROBACTIN TRANSPORT PROTEIN FEPE"/>
    <property type="match status" value="1"/>
</dbReference>
<dbReference type="InterPro" id="IPR050445">
    <property type="entry name" value="Bact_polysacc_biosynth/exp"/>
</dbReference>